<comment type="function">
    <text evidence="8">Converts heme B (protoheme IX) to heme O by substitution of the vinyl group on carbon 2 of heme B porphyrin ring with a hydroxyethyl farnesyl side group.</text>
</comment>
<dbReference type="GO" id="GO:0008495">
    <property type="term" value="F:protoheme IX farnesyltransferase activity"/>
    <property type="evidence" value="ECO:0007669"/>
    <property type="project" value="UniProtKB-UniRule"/>
</dbReference>
<keyword evidence="8" id="KW-1003">Cell membrane</keyword>
<dbReference type="InterPro" id="IPR030470">
    <property type="entry name" value="UbiA_prenylTrfase_CS"/>
</dbReference>
<comment type="pathway">
    <text evidence="8">Porphyrin-containing compound metabolism; heme O biosynthesis; heme O from protoheme: step 1/1.</text>
</comment>
<keyword evidence="5 8" id="KW-0350">Heme biosynthesis</keyword>
<evidence type="ECO:0000256" key="3">
    <source>
        <dbReference type="ARBA" id="ARBA00022692"/>
    </source>
</evidence>
<evidence type="ECO:0000256" key="1">
    <source>
        <dbReference type="ARBA" id="ARBA00004141"/>
    </source>
</evidence>
<feature type="transmembrane region" description="Helical" evidence="8">
    <location>
        <begin position="184"/>
        <end position="207"/>
    </location>
</feature>
<dbReference type="CDD" id="cd13957">
    <property type="entry name" value="PT_UbiA_Cox10"/>
    <property type="match status" value="1"/>
</dbReference>
<dbReference type="OrthoDB" id="9814417at2"/>
<evidence type="ECO:0000313" key="9">
    <source>
        <dbReference type="EMBL" id="SDC05695.1"/>
    </source>
</evidence>
<proteinExistence type="inferred from homology"/>
<keyword evidence="3 8" id="KW-0812">Transmembrane</keyword>
<dbReference type="PANTHER" id="PTHR43448">
    <property type="entry name" value="PROTOHEME IX FARNESYLTRANSFERASE, MITOCHONDRIAL"/>
    <property type="match status" value="1"/>
</dbReference>
<comment type="catalytic activity">
    <reaction evidence="7 8">
        <text>heme b + (2E,6E)-farnesyl diphosphate + H2O = Fe(II)-heme o + diphosphate</text>
        <dbReference type="Rhea" id="RHEA:28070"/>
        <dbReference type="ChEBI" id="CHEBI:15377"/>
        <dbReference type="ChEBI" id="CHEBI:33019"/>
        <dbReference type="ChEBI" id="CHEBI:60344"/>
        <dbReference type="ChEBI" id="CHEBI:60530"/>
        <dbReference type="ChEBI" id="CHEBI:175763"/>
        <dbReference type="EC" id="2.5.1.141"/>
    </reaction>
</comment>
<dbReference type="GO" id="GO:0005886">
    <property type="term" value="C:plasma membrane"/>
    <property type="evidence" value="ECO:0007669"/>
    <property type="project" value="UniProtKB-SubCell"/>
</dbReference>
<dbReference type="Gene3D" id="1.10.357.140">
    <property type="entry name" value="UbiA prenyltransferase"/>
    <property type="match status" value="1"/>
</dbReference>
<keyword evidence="2 8" id="KW-0808">Transferase</keyword>
<dbReference type="STRING" id="1236220.SAMN04488112_102231"/>
<dbReference type="Pfam" id="PF01040">
    <property type="entry name" value="UbiA"/>
    <property type="match status" value="1"/>
</dbReference>
<dbReference type="Proteomes" id="UP000199387">
    <property type="component" value="Unassembled WGS sequence"/>
</dbReference>
<evidence type="ECO:0000256" key="7">
    <source>
        <dbReference type="ARBA" id="ARBA00047690"/>
    </source>
</evidence>
<feature type="transmembrane region" description="Helical" evidence="8">
    <location>
        <begin position="63"/>
        <end position="84"/>
    </location>
</feature>
<dbReference type="EMBL" id="FMZA01000002">
    <property type="protein sequence ID" value="SDC05695.1"/>
    <property type="molecule type" value="Genomic_DNA"/>
</dbReference>
<feature type="transmembrane region" description="Helical" evidence="8">
    <location>
        <begin position="293"/>
        <end position="311"/>
    </location>
</feature>
<dbReference type="PANTHER" id="PTHR43448:SF2">
    <property type="entry name" value="PROTOHEME IX FARNESYLTRANSFERASE, MITOCHONDRIAL"/>
    <property type="match status" value="1"/>
</dbReference>
<dbReference type="NCBIfam" id="TIGR01473">
    <property type="entry name" value="cyoE_ctaB"/>
    <property type="match status" value="1"/>
</dbReference>
<evidence type="ECO:0000256" key="6">
    <source>
        <dbReference type="ARBA" id="ARBA00023136"/>
    </source>
</evidence>
<dbReference type="PROSITE" id="PS00943">
    <property type="entry name" value="UBIA"/>
    <property type="match status" value="1"/>
</dbReference>
<evidence type="ECO:0000256" key="4">
    <source>
        <dbReference type="ARBA" id="ARBA00022989"/>
    </source>
</evidence>
<comment type="similarity">
    <text evidence="8">Belongs to the UbiA prenyltransferase family. Protoheme IX farnesyltransferase subfamily.</text>
</comment>
<dbReference type="InterPro" id="IPR000537">
    <property type="entry name" value="UbiA_prenyltransferase"/>
</dbReference>
<sequence length="313" mass="33319">MDRFSVSGPEVRPERGSLEKPAFIIGWRDALSLTKPGINLSNTWACFVGYWLATGGAPDPKQLALTLLGMLLVVGGSCALNNGIDRDLDRLMERTKDRPVPAGRISRETAGMLGGLLTVGGVVLLHITAAPLAAWLAMAGSFLYVVVYTLWLKRVSSINTVVGSLSGAIPPLVGWAASGASLDLSAWILFAILFLWQPPHFFALAMLKAEDYRKAGVPMLPVVKGAKATQKQILLFVALLVPASLLPVMRGEAGMAYAAITGLLNTGYLACALRGPMHGAGKDWARGMFRYSLVYLTVVLTALAAFSPLSVPI</sequence>
<name>A0A1G6II53_9BACL</name>
<protein>
    <recommendedName>
        <fullName evidence="8">Protoheme IX farnesyltransferase</fullName>
        <ecNumber evidence="8">2.5.1.141</ecNumber>
    </recommendedName>
    <alternativeName>
        <fullName evidence="8">Heme B farnesyltransferase</fullName>
    </alternativeName>
    <alternativeName>
        <fullName evidence="8">Heme O synthase</fullName>
    </alternativeName>
</protein>
<dbReference type="EC" id="2.5.1.141" evidence="8"/>
<gene>
    <name evidence="8" type="primary">ctaB</name>
    <name evidence="9" type="ORF">SAMN04488112_102231</name>
</gene>
<feature type="transmembrane region" description="Helical" evidence="8">
    <location>
        <begin position="105"/>
        <end position="127"/>
    </location>
</feature>
<comment type="subunit">
    <text evidence="8">Interacts with CtaA.</text>
</comment>
<feature type="transmembrane region" description="Helical" evidence="8">
    <location>
        <begin position="255"/>
        <end position="273"/>
    </location>
</feature>
<evidence type="ECO:0000256" key="8">
    <source>
        <dbReference type="HAMAP-Rule" id="MF_00154"/>
    </source>
</evidence>
<dbReference type="AlphaFoldDB" id="A0A1G6II53"/>
<evidence type="ECO:0000256" key="2">
    <source>
        <dbReference type="ARBA" id="ARBA00022679"/>
    </source>
</evidence>
<feature type="transmembrane region" description="Helical" evidence="8">
    <location>
        <begin position="133"/>
        <end position="151"/>
    </location>
</feature>
<dbReference type="HAMAP" id="MF_00154">
    <property type="entry name" value="CyoE_CtaB"/>
    <property type="match status" value="1"/>
</dbReference>
<comment type="subcellular location">
    <subcellularLocation>
        <location evidence="8">Cell membrane</location>
        <topology evidence="8">Multi-pass membrane protein</topology>
    </subcellularLocation>
    <subcellularLocation>
        <location evidence="1">Membrane</location>
        <topology evidence="1">Multi-pass membrane protein</topology>
    </subcellularLocation>
</comment>
<feature type="transmembrane region" description="Helical" evidence="8">
    <location>
        <begin position="158"/>
        <end position="178"/>
    </location>
</feature>
<reference evidence="9 10" key="1">
    <citation type="submission" date="2016-10" db="EMBL/GenBank/DDBJ databases">
        <authorList>
            <person name="de Groot N.N."/>
        </authorList>
    </citation>
    <scope>NUCLEOTIDE SEQUENCE [LARGE SCALE GENOMIC DNA]</scope>
    <source>
        <strain evidence="9 10">DSM 45514</strain>
    </source>
</reference>
<dbReference type="UniPathway" id="UPA00834">
    <property type="reaction ID" value="UER00712"/>
</dbReference>
<keyword evidence="4 8" id="KW-1133">Transmembrane helix</keyword>
<keyword evidence="10" id="KW-1185">Reference proteome</keyword>
<keyword evidence="6 8" id="KW-0472">Membrane</keyword>
<evidence type="ECO:0000256" key="5">
    <source>
        <dbReference type="ARBA" id="ARBA00023133"/>
    </source>
</evidence>
<dbReference type="GO" id="GO:0048034">
    <property type="term" value="P:heme O biosynthetic process"/>
    <property type="evidence" value="ECO:0007669"/>
    <property type="project" value="UniProtKB-UniRule"/>
</dbReference>
<dbReference type="NCBIfam" id="NF003349">
    <property type="entry name" value="PRK04375.1-2"/>
    <property type="match status" value="1"/>
</dbReference>
<evidence type="ECO:0000313" key="10">
    <source>
        <dbReference type="Proteomes" id="UP000199387"/>
    </source>
</evidence>
<organism evidence="9 10">
    <name type="scientific">Melghirimyces thermohalophilus</name>
    <dbReference type="NCBI Taxonomy" id="1236220"/>
    <lineage>
        <taxon>Bacteria</taxon>
        <taxon>Bacillati</taxon>
        <taxon>Bacillota</taxon>
        <taxon>Bacilli</taxon>
        <taxon>Bacillales</taxon>
        <taxon>Thermoactinomycetaceae</taxon>
        <taxon>Melghirimyces</taxon>
    </lineage>
</organism>
<dbReference type="RefSeq" id="WP_091566308.1">
    <property type="nucleotide sequence ID" value="NZ_FMZA01000002.1"/>
</dbReference>
<dbReference type="InterPro" id="IPR006369">
    <property type="entry name" value="Protohaem_IX_farnesylTrfase"/>
</dbReference>
<accession>A0A1G6II53</accession>
<feature type="transmembrane region" description="Helical" evidence="8">
    <location>
        <begin position="233"/>
        <end position="249"/>
    </location>
</feature>
<comment type="miscellaneous">
    <text evidence="8">Carbon 2 of the heme B porphyrin ring is defined according to the Fischer nomenclature.</text>
</comment>
<dbReference type="InterPro" id="IPR044878">
    <property type="entry name" value="UbiA_sf"/>
</dbReference>